<sequence length="42" mass="5122">MERFCIYMNLGTRIRPSKVHMDKMLVLECWPLVKLEKENIKK</sequence>
<dbReference type="EMBL" id="GBRH01227562">
    <property type="protein sequence ID" value="JAD70333.1"/>
    <property type="molecule type" value="Transcribed_RNA"/>
</dbReference>
<evidence type="ECO:0000313" key="1">
    <source>
        <dbReference type="EMBL" id="JAD70333.1"/>
    </source>
</evidence>
<accession>A0A0A9C789</accession>
<dbReference type="AlphaFoldDB" id="A0A0A9C789"/>
<reference evidence="1" key="1">
    <citation type="submission" date="2014-09" db="EMBL/GenBank/DDBJ databases">
        <authorList>
            <person name="Magalhaes I.L.F."/>
            <person name="Oliveira U."/>
            <person name="Santos F.R."/>
            <person name="Vidigal T.H.D.A."/>
            <person name="Brescovit A.D."/>
            <person name="Santos A.J."/>
        </authorList>
    </citation>
    <scope>NUCLEOTIDE SEQUENCE</scope>
    <source>
        <tissue evidence="1">Shoot tissue taken approximately 20 cm above the soil surface</tissue>
    </source>
</reference>
<proteinExistence type="predicted"/>
<organism evidence="1">
    <name type="scientific">Arundo donax</name>
    <name type="common">Giant reed</name>
    <name type="synonym">Donax arundinaceus</name>
    <dbReference type="NCBI Taxonomy" id="35708"/>
    <lineage>
        <taxon>Eukaryota</taxon>
        <taxon>Viridiplantae</taxon>
        <taxon>Streptophyta</taxon>
        <taxon>Embryophyta</taxon>
        <taxon>Tracheophyta</taxon>
        <taxon>Spermatophyta</taxon>
        <taxon>Magnoliopsida</taxon>
        <taxon>Liliopsida</taxon>
        <taxon>Poales</taxon>
        <taxon>Poaceae</taxon>
        <taxon>PACMAD clade</taxon>
        <taxon>Arundinoideae</taxon>
        <taxon>Arundineae</taxon>
        <taxon>Arundo</taxon>
    </lineage>
</organism>
<reference evidence="1" key="2">
    <citation type="journal article" date="2015" name="Data Brief">
        <title>Shoot transcriptome of the giant reed, Arundo donax.</title>
        <authorList>
            <person name="Barrero R.A."/>
            <person name="Guerrero F.D."/>
            <person name="Moolhuijzen P."/>
            <person name="Goolsby J.A."/>
            <person name="Tidwell J."/>
            <person name="Bellgard S.E."/>
            <person name="Bellgard M.I."/>
        </authorList>
    </citation>
    <scope>NUCLEOTIDE SEQUENCE</scope>
    <source>
        <tissue evidence="1">Shoot tissue taken approximately 20 cm above the soil surface</tissue>
    </source>
</reference>
<name>A0A0A9C789_ARUDO</name>
<protein>
    <submittedName>
        <fullName evidence="1">Uncharacterized protein</fullName>
    </submittedName>
</protein>